<feature type="transmembrane region" description="Helical" evidence="1">
    <location>
        <begin position="279"/>
        <end position="301"/>
    </location>
</feature>
<proteinExistence type="predicted"/>
<gene>
    <name evidence="2" type="ORF">N4R40_11420</name>
</gene>
<keyword evidence="1" id="KW-1133">Transmembrane helix</keyword>
<name>A0ABT2PEF2_9MICO</name>
<reference evidence="2 3" key="1">
    <citation type="journal article" date="2024" name="Int. J. Syst. Evol. Microbiol.">
        <title>Microbacterium memoriense sp. nov., a member of the Actinomycetota from marine beach sediment of the north coast of Portugal.</title>
        <authorList>
            <person name="Santos J.D.N.D."/>
            <person name="Klimek D."/>
            <person name="Calusinska M."/>
            <person name="Lobo-da-Cunha A."/>
            <person name="Catita J."/>
            <person name="Goncalves H."/>
            <person name="Gonzalez I."/>
            <person name="Lage O.M."/>
        </authorList>
    </citation>
    <scope>NUCLEOTIDE SEQUENCE [LARGE SCALE GENOMIC DNA]</scope>
    <source>
        <strain evidence="2 3">PMIC_1C1B</strain>
    </source>
</reference>
<accession>A0ABT2PEF2</accession>
<feature type="transmembrane region" description="Helical" evidence="1">
    <location>
        <begin position="35"/>
        <end position="63"/>
    </location>
</feature>
<dbReference type="EMBL" id="JAODOR010000013">
    <property type="protein sequence ID" value="MCT9002975.1"/>
    <property type="molecule type" value="Genomic_DNA"/>
</dbReference>
<protein>
    <recommendedName>
        <fullName evidence="4">Polysaccharide biosynthesis protein</fullName>
    </recommendedName>
</protein>
<evidence type="ECO:0000313" key="3">
    <source>
        <dbReference type="Proteomes" id="UP001300496"/>
    </source>
</evidence>
<keyword evidence="3" id="KW-1185">Reference proteome</keyword>
<feature type="transmembrane region" description="Helical" evidence="1">
    <location>
        <begin position="167"/>
        <end position="186"/>
    </location>
</feature>
<comment type="caution">
    <text evidence="2">The sequence shown here is derived from an EMBL/GenBank/DDBJ whole genome shotgun (WGS) entry which is preliminary data.</text>
</comment>
<keyword evidence="1" id="KW-0812">Transmembrane</keyword>
<dbReference type="Proteomes" id="UP001300496">
    <property type="component" value="Unassembled WGS sequence"/>
</dbReference>
<feature type="transmembrane region" description="Helical" evidence="1">
    <location>
        <begin position="84"/>
        <end position="105"/>
    </location>
</feature>
<feature type="transmembrane region" description="Helical" evidence="1">
    <location>
        <begin position="357"/>
        <end position="382"/>
    </location>
</feature>
<organism evidence="2 3">
    <name type="scientific">Microbacterium memoriense</name>
    <dbReference type="NCBI Taxonomy" id="2978350"/>
    <lineage>
        <taxon>Bacteria</taxon>
        <taxon>Bacillati</taxon>
        <taxon>Actinomycetota</taxon>
        <taxon>Actinomycetes</taxon>
        <taxon>Micrococcales</taxon>
        <taxon>Microbacteriaceae</taxon>
        <taxon>Microbacterium</taxon>
    </lineage>
</organism>
<dbReference type="RefSeq" id="WP_261607512.1">
    <property type="nucleotide sequence ID" value="NZ_JAODOR010000013.1"/>
</dbReference>
<sequence length="391" mass="40454">MTTVARRLLGFTTLPLLSLVIPLLALPIVARVDGAAGWAALAVGQAVGSYGAAVAYVGWNVLGTPTVATAREPEVRRDLYARSFYARLMALAVVIPVVATVAIVIVPGDEAHTAILFAVASALGALGVAWYGVGVSSPGLIAMFDLLPRLATTLITIPLVLLVRDGLPYAIGLIVAPILGLLAFHLRFFGRAVPRWCGFAVLRADIRRNRSAWAIEATGNLYSSAPVPFASVFGDSVGVAAYASGDRIYRYSLYAVVAGGNALQGWVLETDTSRARRNFVAIALMLGIGLLGGIAIAVFGVPATSLLFGRAVVATQLAMVYLAIAFFSVAASTPLIRNILIPGGLDRQVLNTTLCSAGVGLVVMALAASAWGASAVAIGLAVSETITGLDP</sequence>
<evidence type="ECO:0000313" key="2">
    <source>
        <dbReference type="EMBL" id="MCT9002975.1"/>
    </source>
</evidence>
<feature type="transmembrane region" description="Helical" evidence="1">
    <location>
        <begin position="111"/>
        <end position="133"/>
    </location>
</feature>
<evidence type="ECO:0000256" key="1">
    <source>
        <dbReference type="SAM" id="Phobius"/>
    </source>
</evidence>
<evidence type="ECO:0008006" key="4">
    <source>
        <dbReference type="Google" id="ProtNLM"/>
    </source>
</evidence>
<keyword evidence="1" id="KW-0472">Membrane</keyword>
<feature type="transmembrane region" description="Helical" evidence="1">
    <location>
        <begin position="313"/>
        <end position="336"/>
    </location>
</feature>
<feature type="transmembrane region" description="Helical" evidence="1">
    <location>
        <begin position="140"/>
        <end position="161"/>
    </location>
</feature>